<gene>
    <name evidence="1" type="ORF">RPERSI_LOCUS28728</name>
</gene>
<feature type="non-terminal residue" evidence="1">
    <location>
        <position position="1"/>
    </location>
</feature>
<comment type="caution">
    <text evidence="1">The sequence shown here is derived from an EMBL/GenBank/DDBJ whole genome shotgun (WGS) entry which is preliminary data.</text>
</comment>
<name>A0ACA9SBT4_9GLOM</name>
<sequence>SPSSIIPANKQHLVPTSGTYPTGFKVTGFHCGIKKNGIKDLALIVSDRPCTAASVFTTN</sequence>
<evidence type="ECO:0000313" key="1">
    <source>
        <dbReference type="EMBL" id="CAG8833165.1"/>
    </source>
</evidence>
<reference evidence="1" key="1">
    <citation type="submission" date="2021-06" db="EMBL/GenBank/DDBJ databases">
        <authorList>
            <person name="Kallberg Y."/>
            <person name="Tangrot J."/>
            <person name="Rosling A."/>
        </authorList>
    </citation>
    <scope>NUCLEOTIDE SEQUENCE</scope>
    <source>
        <strain evidence="1">MA461A</strain>
    </source>
</reference>
<dbReference type="Proteomes" id="UP000789920">
    <property type="component" value="Unassembled WGS sequence"/>
</dbReference>
<evidence type="ECO:0000313" key="2">
    <source>
        <dbReference type="Proteomes" id="UP000789920"/>
    </source>
</evidence>
<keyword evidence="2" id="KW-1185">Reference proteome</keyword>
<accession>A0ACA9SBT4</accession>
<feature type="non-terminal residue" evidence="1">
    <location>
        <position position="59"/>
    </location>
</feature>
<organism evidence="1 2">
    <name type="scientific">Racocetra persica</name>
    <dbReference type="NCBI Taxonomy" id="160502"/>
    <lineage>
        <taxon>Eukaryota</taxon>
        <taxon>Fungi</taxon>
        <taxon>Fungi incertae sedis</taxon>
        <taxon>Mucoromycota</taxon>
        <taxon>Glomeromycotina</taxon>
        <taxon>Glomeromycetes</taxon>
        <taxon>Diversisporales</taxon>
        <taxon>Gigasporaceae</taxon>
        <taxon>Racocetra</taxon>
    </lineage>
</organism>
<dbReference type="EMBL" id="CAJVQC010105757">
    <property type="protein sequence ID" value="CAG8833165.1"/>
    <property type="molecule type" value="Genomic_DNA"/>
</dbReference>
<protein>
    <submittedName>
        <fullName evidence="1">7935_t:CDS:1</fullName>
    </submittedName>
</protein>
<proteinExistence type="predicted"/>